<evidence type="ECO:0000256" key="4">
    <source>
        <dbReference type="ARBA" id="ARBA00023002"/>
    </source>
</evidence>
<name>A0A8J3BWP7_9ACTN</name>
<keyword evidence="3" id="KW-0479">Metal-binding</keyword>
<evidence type="ECO:0000313" key="9">
    <source>
        <dbReference type="Proteomes" id="UP000656042"/>
    </source>
</evidence>
<dbReference type="SUPFAM" id="SSF50022">
    <property type="entry name" value="ISP domain"/>
    <property type="match status" value="1"/>
</dbReference>
<gene>
    <name evidence="8" type="ORF">GCM10012284_08770</name>
</gene>
<dbReference type="PRINTS" id="PR00090">
    <property type="entry name" value="RNGDIOXGNASE"/>
</dbReference>
<dbReference type="AlphaFoldDB" id="A0A8J3BWP7"/>
<protein>
    <submittedName>
        <fullName evidence="8">(2Fe-2S) ferredoxin</fullName>
    </submittedName>
</protein>
<evidence type="ECO:0000256" key="6">
    <source>
        <dbReference type="ARBA" id="ARBA00023014"/>
    </source>
</evidence>
<keyword evidence="6" id="KW-0411">Iron-sulfur</keyword>
<sequence length="383" mass="42415">MTTPSLLPTLPGHYYTDPALFAHEQARIFEQMWFCAVRGSEIPAPGAFRTVPVGRENVLVTRASDGSVRAFLNVCRHRGATLCPQESGSVKRTFRCSYHAWSYDLDGRLVAAPNLVKMPDVDRVEYGLRTVHAREWMGYVWVCLAPEPPSFADEVQGAIAERLGDLDSLDRYGIGALQVGRRIRYDVGANWKLIVENFMECYHCATIHPELTHVLPEFAGGYAAQYYVGHGAEFGPGIAGFTVDGGAGLAALPQLAQEQDRRYYAITVKPQAFVNLVPDHVIWHRMFPVAVDRTVVECEWLYLPEVIASGADLDRSVALFDRVNRQDFDACEQCQPRMSSRAYATGGVLVPSEHHIAGFHEWVLSRLAVPEPGATATLNLPAA</sequence>
<dbReference type="PROSITE" id="PS51296">
    <property type="entry name" value="RIESKE"/>
    <property type="match status" value="1"/>
</dbReference>
<dbReference type="InterPro" id="IPR017941">
    <property type="entry name" value="Rieske_2Fe-2S"/>
</dbReference>
<dbReference type="Pfam" id="PF00355">
    <property type="entry name" value="Rieske"/>
    <property type="match status" value="1"/>
</dbReference>
<dbReference type="InterPro" id="IPR036922">
    <property type="entry name" value="Rieske_2Fe-2S_sf"/>
</dbReference>
<dbReference type="Gene3D" id="3.90.380.10">
    <property type="entry name" value="Naphthalene 1,2-dioxygenase Alpha Subunit, Chain A, domain 1"/>
    <property type="match status" value="2"/>
</dbReference>
<accession>A0A8J3BWP7</accession>
<dbReference type="CDD" id="cd03469">
    <property type="entry name" value="Rieske_RO_Alpha_N"/>
    <property type="match status" value="1"/>
</dbReference>
<dbReference type="GO" id="GO:0004497">
    <property type="term" value="F:monooxygenase activity"/>
    <property type="evidence" value="ECO:0007669"/>
    <property type="project" value="UniProtKB-ARBA"/>
</dbReference>
<evidence type="ECO:0000313" key="8">
    <source>
        <dbReference type="EMBL" id="GGK77044.1"/>
    </source>
</evidence>
<dbReference type="RefSeq" id="WP_229715486.1">
    <property type="nucleotide sequence ID" value="NZ_BMMX01000001.1"/>
</dbReference>
<keyword evidence="9" id="KW-1185">Reference proteome</keyword>
<dbReference type="GO" id="GO:0051537">
    <property type="term" value="F:2 iron, 2 sulfur cluster binding"/>
    <property type="evidence" value="ECO:0007669"/>
    <property type="project" value="UniProtKB-KW"/>
</dbReference>
<feature type="domain" description="Rieske" evidence="7">
    <location>
        <begin position="33"/>
        <end position="142"/>
    </location>
</feature>
<dbReference type="InterPro" id="IPR015879">
    <property type="entry name" value="Ring_hydroxy_dOase_asu_C_dom"/>
</dbReference>
<evidence type="ECO:0000256" key="2">
    <source>
        <dbReference type="ARBA" id="ARBA00022714"/>
    </source>
</evidence>
<dbReference type="SUPFAM" id="SSF55961">
    <property type="entry name" value="Bet v1-like"/>
    <property type="match status" value="1"/>
</dbReference>
<keyword evidence="5" id="KW-0408">Iron</keyword>
<evidence type="ECO:0000256" key="3">
    <source>
        <dbReference type="ARBA" id="ARBA00022723"/>
    </source>
</evidence>
<dbReference type="PANTHER" id="PTHR43756:SF5">
    <property type="entry name" value="CHOLINE MONOOXYGENASE, CHLOROPLASTIC"/>
    <property type="match status" value="1"/>
</dbReference>
<organism evidence="8 9">
    <name type="scientific">Mangrovihabitans endophyticus</name>
    <dbReference type="NCBI Taxonomy" id="1751298"/>
    <lineage>
        <taxon>Bacteria</taxon>
        <taxon>Bacillati</taxon>
        <taxon>Actinomycetota</taxon>
        <taxon>Actinomycetes</taxon>
        <taxon>Micromonosporales</taxon>
        <taxon>Micromonosporaceae</taxon>
        <taxon>Mangrovihabitans</taxon>
    </lineage>
</organism>
<dbReference type="InterPro" id="IPR001663">
    <property type="entry name" value="Rng_hydr_dOase-A"/>
</dbReference>
<evidence type="ECO:0000259" key="7">
    <source>
        <dbReference type="PROSITE" id="PS51296"/>
    </source>
</evidence>
<dbReference type="Gene3D" id="2.102.10.10">
    <property type="entry name" value="Rieske [2Fe-2S] iron-sulphur domain"/>
    <property type="match status" value="1"/>
</dbReference>
<dbReference type="Proteomes" id="UP000656042">
    <property type="component" value="Unassembled WGS sequence"/>
</dbReference>
<reference evidence="8" key="2">
    <citation type="submission" date="2020-09" db="EMBL/GenBank/DDBJ databases">
        <authorList>
            <person name="Sun Q."/>
            <person name="Zhou Y."/>
        </authorList>
    </citation>
    <scope>NUCLEOTIDE SEQUENCE</scope>
    <source>
        <strain evidence="8">CGMCC 4.7299</strain>
    </source>
</reference>
<evidence type="ECO:0000256" key="5">
    <source>
        <dbReference type="ARBA" id="ARBA00023004"/>
    </source>
</evidence>
<reference evidence="8" key="1">
    <citation type="journal article" date="2014" name="Int. J. Syst. Evol. Microbiol.">
        <title>Complete genome sequence of Corynebacterium casei LMG S-19264T (=DSM 44701T), isolated from a smear-ripened cheese.</title>
        <authorList>
            <consortium name="US DOE Joint Genome Institute (JGI-PGF)"/>
            <person name="Walter F."/>
            <person name="Albersmeier A."/>
            <person name="Kalinowski J."/>
            <person name="Ruckert C."/>
        </authorList>
    </citation>
    <scope>NUCLEOTIDE SEQUENCE</scope>
    <source>
        <strain evidence="8">CGMCC 4.7299</strain>
    </source>
</reference>
<dbReference type="GO" id="GO:0016705">
    <property type="term" value="F:oxidoreductase activity, acting on paired donors, with incorporation or reduction of molecular oxygen"/>
    <property type="evidence" value="ECO:0007669"/>
    <property type="project" value="UniProtKB-ARBA"/>
</dbReference>
<keyword evidence="4" id="KW-0560">Oxidoreductase</keyword>
<proteinExistence type="predicted"/>
<comment type="cofactor">
    <cofactor evidence="1">
        <name>Fe cation</name>
        <dbReference type="ChEBI" id="CHEBI:24875"/>
    </cofactor>
</comment>
<keyword evidence="2" id="KW-0001">2Fe-2S</keyword>
<dbReference type="EMBL" id="BMMX01000001">
    <property type="protein sequence ID" value="GGK77044.1"/>
    <property type="molecule type" value="Genomic_DNA"/>
</dbReference>
<evidence type="ECO:0000256" key="1">
    <source>
        <dbReference type="ARBA" id="ARBA00001962"/>
    </source>
</evidence>
<dbReference type="Pfam" id="PF00848">
    <property type="entry name" value="Ring_hydroxyl_A"/>
    <property type="match status" value="1"/>
</dbReference>
<dbReference type="GO" id="GO:0005506">
    <property type="term" value="F:iron ion binding"/>
    <property type="evidence" value="ECO:0007669"/>
    <property type="project" value="InterPro"/>
</dbReference>
<dbReference type="PANTHER" id="PTHR43756">
    <property type="entry name" value="CHOLINE MONOOXYGENASE, CHLOROPLASTIC"/>
    <property type="match status" value="1"/>
</dbReference>
<comment type="caution">
    <text evidence="8">The sequence shown here is derived from an EMBL/GenBank/DDBJ whole genome shotgun (WGS) entry which is preliminary data.</text>
</comment>